<sequence length="53" mass="5736">MDGAVSPADADTLADISAGMAEADEGDFVPHEEVEAWLRSWGTPNELPPPRWK</sequence>
<proteinExistence type="predicted"/>
<reference evidence="1 2" key="1">
    <citation type="submission" date="2018-09" db="EMBL/GenBank/DDBJ databases">
        <authorList>
            <person name="Zhu H."/>
        </authorList>
    </citation>
    <scope>NUCLEOTIDE SEQUENCE [LARGE SCALE GENOMIC DNA]</scope>
    <source>
        <strain evidence="1 2">K1W22B-8</strain>
    </source>
</reference>
<dbReference type="Proteomes" id="UP000284605">
    <property type="component" value="Unassembled WGS sequence"/>
</dbReference>
<comment type="caution">
    <text evidence="1">The sequence shown here is derived from an EMBL/GenBank/DDBJ whole genome shotgun (WGS) entry which is preliminary data.</text>
</comment>
<evidence type="ECO:0000313" key="1">
    <source>
        <dbReference type="EMBL" id="RJF89916.1"/>
    </source>
</evidence>
<organism evidence="1 2">
    <name type="scientific">Oleomonas cavernae</name>
    <dbReference type="NCBI Taxonomy" id="2320859"/>
    <lineage>
        <taxon>Bacteria</taxon>
        <taxon>Pseudomonadati</taxon>
        <taxon>Pseudomonadota</taxon>
        <taxon>Alphaproteobacteria</taxon>
        <taxon>Acetobacterales</taxon>
        <taxon>Acetobacteraceae</taxon>
        <taxon>Oleomonas</taxon>
    </lineage>
</organism>
<dbReference type="AlphaFoldDB" id="A0A418WIN4"/>
<dbReference type="OrthoDB" id="7211147at2"/>
<dbReference type="EMBL" id="QYUK01000011">
    <property type="protein sequence ID" value="RJF89916.1"/>
    <property type="molecule type" value="Genomic_DNA"/>
</dbReference>
<keyword evidence="2" id="KW-1185">Reference proteome</keyword>
<evidence type="ECO:0000313" key="2">
    <source>
        <dbReference type="Proteomes" id="UP000284605"/>
    </source>
</evidence>
<gene>
    <name evidence="1" type="ORF">D3874_08440</name>
</gene>
<name>A0A418WIN4_9PROT</name>
<accession>A0A418WIN4</accession>
<protein>
    <submittedName>
        <fullName evidence="1">CopG family transcriptional regulator</fullName>
    </submittedName>
</protein>